<gene>
    <name evidence="2" type="ORF">V757_03555</name>
</gene>
<evidence type="ECO:0000256" key="1">
    <source>
        <dbReference type="SAM" id="MobiDB-lite"/>
    </source>
</evidence>
<dbReference type="AlphaFoldDB" id="V8G8Y8"/>
<protein>
    <submittedName>
        <fullName evidence="2">Uncharacterized protein</fullName>
    </submittedName>
</protein>
<feature type="region of interest" description="Disordered" evidence="1">
    <location>
        <begin position="1"/>
        <end position="31"/>
    </location>
</feature>
<evidence type="ECO:0000313" key="3">
    <source>
        <dbReference type="Proteomes" id="UP000018766"/>
    </source>
</evidence>
<dbReference type="EMBL" id="AYSV01000060">
    <property type="protein sequence ID" value="ETD72556.1"/>
    <property type="molecule type" value="Genomic_DNA"/>
</dbReference>
<proteinExistence type="predicted"/>
<evidence type="ECO:0000313" key="2">
    <source>
        <dbReference type="EMBL" id="ETD72556.1"/>
    </source>
</evidence>
<name>V8G8Y8_9BURK</name>
<accession>V8G8Y8</accession>
<dbReference type="Proteomes" id="UP000018766">
    <property type="component" value="Unassembled WGS sequence"/>
</dbReference>
<sequence length="31" mass="3550">MDRLYRVGGSKKQRIEDDQKATGWIDGRGGR</sequence>
<comment type="caution">
    <text evidence="2">The sequence shown here is derived from an EMBL/GenBank/DDBJ whole genome shotgun (WGS) entry which is preliminary data.</text>
</comment>
<reference evidence="2 3" key="1">
    <citation type="submission" date="2013-11" db="EMBL/GenBank/DDBJ databases">
        <title>Genomic analysis of Pelistega sp. HM-7.</title>
        <authorList>
            <person name="Kumbhare S.V."/>
            <person name="Shetty S.A."/>
            <person name="Sharma O."/>
            <person name="Dhotre D.P."/>
        </authorList>
    </citation>
    <scope>NUCLEOTIDE SEQUENCE [LARGE SCALE GENOMIC DNA]</scope>
    <source>
        <strain evidence="2 3">HM-7</strain>
    </source>
</reference>
<organism evidence="2 3">
    <name type="scientific">Pelistega indica</name>
    <dbReference type="NCBI Taxonomy" id="1414851"/>
    <lineage>
        <taxon>Bacteria</taxon>
        <taxon>Pseudomonadati</taxon>
        <taxon>Pseudomonadota</taxon>
        <taxon>Betaproteobacteria</taxon>
        <taxon>Burkholderiales</taxon>
        <taxon>Alcaligenaceae</taxon>
        <taxon>Pelistega</taxon>
    </lineage>
</organism>
<keyword evidence="3" id="KW-1185">Reference proteome</keyword>